<feature type="non-terminal residue" evidence="1">
    <location>
        <position position="1"/>
    </location>
</feature>
<accession>A0ABR5J759</accession>
<keyword evidence="1" id="KW-0489">Methyltransferase</keyword>
<evidence type="ECO:0000313" key="2">
    <source>
        <dbReference type="Proteomes" id="UP000037020"/>
    </source>
</evidence>
<dbReference type="GO" id="GO:0032259">
    <property type="term" value="P:methylation"/>
    <property type="evidence" value="ECO:0007669"/>
    <property type="project" value="UniProtKB-KW"/>
</dbReference>
<dbReference type="GO" id="GO:0008168">
    <property type="term" value="F:methyltransferase activity"/>
    <property type="evidence" value="ECO:0007669"/>
    <property type="project" value="UniProtKB-KW"/>
</dbReference>
<comment type="caution">
    <text evidence="1">The sequence shown here is derived from an EMBL/GenBank/DDBJ whole genome shotgun (WGS) entry which is preliminary data.</text>
</comment>
<dbReference type="Proteomes" id="UP000037020">
    <property type="component" value="Unassembled WGS sequence"/>
</dbReference>
<gene>
    <name evidence="1" type="ORF">ADK38_15665</name>
</gene>
<sequence length="59" mass="6634">GEPLQPGWPATEIERLIGRCGLKVVDHPAHADLQQRYFADRTDGLRPYTFETLVAARVT</sequence>
<keyword evidence="2" id="KW-1185">Reference proteome</keyword>
<keyword evidence="1" id="KW-0808">Transferase</keyword>
<reference evidence="1 2" key="1">
    <citation type="submission" date="2015-07" db="EMBL/GenBank/DDBJ databases">
        <authorList>
            <person name="Ju K.-S."/>
            <person name="Doroghazi J.R."/>
            <person name="Metcalf W.W."/>
        </authorList>
    </citation>
    <scope>NUCLEOTIDE SEQUENCE [LARGE SCALE GENOMIC DNA]</scope>
    <source>
        <strain evidence="1 2">NRRL B-3589</strain>
    </source>
</reference>
<dbReference type="EMBL" id="LGUT01001317">
    <property type="protein sequence ID" value="KOG89181.1"/>
    <property type="molecule type" value="Genomic_DNA"/>
</dbReference>
<protein>
    <submittedName>
        <fullName evidence="1">Methyltransferase</fullName>
    </submittedName>
</protein>
<organism evidence="1 2">
    <name type="scientific">Streptomyces varsoviensis</name>
    <dbReference type="NCBI Taxonomy" id="67373"/>
    <lineage>
        <taxon>Bacteria</taxon>
        <taxon>Bacillati</taxon>
        <taxon>Actinomycetota</taxon>
        <taxon>Actinomycetes</taxon>
        <taxon>Kitasatosporales</taxon>
        <taxon>Streptomycetaceae</taxon>
        <taxon>Streptomyces</taxon>
    </lineage>
</organism>
<evidence type="ECO:0000313" key="1">
    <source>
        <dbReference type="EMBL" id="KOG89181.1"/>
    </source>
</evidence>
<proteinExistence type="predicted"/>
<name>A0ABR5J759_9ACTN</name>